<dbReference type="AlphaFoldDB" id="A0AA88HJ33"/>
<dbReference type="Pfam" id="PF00753">
    <property type="entry name" value="Lactamase_B"/>
    <property type="match status" value="1"/>
</dbReference>
<evidence type="ECO:0000256" key="10">
    <source>
        <dbReference type="ARBA" id="ARBA00023128"/>
    </source>
</evidence>
<dbReference type="InterPro" id="IPR036866">
    <property type="entry name" value="RibonucZ/Hydroxyglut_hydro"/>
</dbReference>
<dbReference type="InterPro" id="IPR001279">
    <property type="entry name" value="Metallo-B-lactamas"/>
</dbReference>
<evidence type="ECO:0000256" key="9">
    <source>
        <dbReference type="ARBA" id="ARBA00023004"/>
    </source>
</evidence>
<dbReference type="EMBL" id="JAVRJZ010000015">
    <property type="protein sequence ID" value="KAK2712236.1"/>
    <property type="molecule type" value="Genomic_DNA"/>
</dbReference>
<dbReference type="PANTHER" id="PTHR43084">
    <property type="entry name" value="PERSULFIDE DIOXYGENASE ETHE1"/>
    <property type="match status" value="1"/>
</dbReference>
<keyword evidence="6" id="KW-0223">Dioxygenase</keyword>
<dbReference type="GO" id="GO:0050313">
    <property type="term" value="F:sulfur dioxygenase activity"/>
    <property type="evidence" value="ECO:0007669"/>
    <property type="project" value="UniProtKB-EC"/>
</dbReference>
<dbReference type="PANTHER" id="PTHR43084:SF1">
    <property type="entry name" value="PERSULFIDE DIOXYGENASE ETHE1, MITOCHONDRIAL"/>
    <property type="match status" value="1"/>
</dbReference>
<evidence type="ECO:0000256" key="3">
    <source>
        <dbReference type="ARBA" id="ARBA00006759"/>
    </source>
</evidence>
<protein>
    <recommendedName>
        <fullName evidence="14">Persulfide dioxygenase ETHE1, mitochondrial</fullName>
        <ecNumber evidence="13">1.13.11.18</ecNumber>
    </recommendedName>
    <alternativeName>
        <fullName evidence="15">Sulfur dioxygenase ETHE1</fullName>
    </alternativeName>
</protein>
<evidence type="ECO:0000256" key="8">
    <source>
        <dbReference type="ARBA" id="ARBA00023002"/>
    </source>
</evidence>
<dbReference type="SMART" id="SM00849">
    <property type="entry name" value="Lactamase_B"/>
    <property type="match status" value="1"/>
</dbReference>
<dbReference type="EC" id="1.13.11.18" evidence="13"/>
<dbReference type="Proteomes" id="UP001187531">
    <property type="component" value="Unassembled WGS sequence"/>
</dbReference>
<evidence type="ECO:0000256" key="12">
    <source>
        <dbReference type="ARBA" id="ARBA00065219"/>
    </source>
</evidence>
<sequence length="286" mass="32301">MIQCLLSTVFRGRCGYPSDNKPFLRFSNHLESMKGIHILRSIMPKPFSENFLLRQLFDRESCTYTYLLADVKACEAILIDPVIELAERDANLVKDLGLNLKYAINTHMHADHITGTGKLKKLIPGCQSIISKAAGAKADIYVENKDEIKFGNFKLEVRSTPGHTNGCVSYVDHDQAVVFTGDTLLIRGCGRTDFQEGSPERLYNSVYQQIFSLPDHYTVYPAHDYKGFTASTVGEEKRYNPRLTKGKDEFTTIMNNLNLPYPKKIDESLPANKVCGLQDLPDHLKF</sequence>
<evidence type="ECO:0000256" key="15">
    <source>
        <dbReference type="ARBA" id="ARBA00077964"/>
    </source>
</evidence>
<dbReference type="EMBL" id="JAVRJZ010000015">
    <property type="protein sequence ID" value="KAK2712238.1"/>
    <property type="molecule type" value="Genomic_DNA"/>
</dbReference>
<evidence type="ECO:0000256" key="11">
    <source>
        <dbReference type="ARBA" id="ARBA00050990"/>
    </source>
</evidence>
<dbReference type="CDD" id="cd07724">
    <property type="entry name" value="POD-like_MBL-fold"/>
    <property type="match status" value="1"/>
</dbReference>
<organism evidence="17 18">
    <name type="scientific">Artemia franciscana</name>
    <name type="common">Brine shrimp</name>
    <name type="synonym">Artemia sanfranciscana</name>
    <dbReference type="NCBI Taxonomy" id="6661"/>
    <lineage>
        <taxon>Eukaryota</taxon>
        <taxon>Metazoa</taxon>
        <taxon>Ecdysozoa</taxon>
        <taxon>Arthropoda</taxon>
        <taxon>Crustacea</taxon>
        <taxon>Branchiopoda</taxon>
        <taxon>Anostraca</taxon>
        <taxon>Artemiidae</taxon>
        <taxon>Artemia</taxon>
    </lineage>
</organism>
<dbReference type="GO" id="GO:0005739">
    <property type="term" value="C:mitochondrion"/>
    <property type="evidence" value="ECO:0007669"/>
    <property type="project" value="UniProtKB-SubCell"/>
</dbReference>
<evidence type="ECO:0000256" key="6">
    <source>
        <dbReference type="ARBA" id="ARBA00022964"/>
    </source>
</evidence>
<comment type="cofactor">
    <cofactor evidence="1">
        <name>Fe(2+)</name>
        <dbReference type="ChEBI" id="CHEBI:29033"/>
    </cofactor>
</comment>
<dbReference type="GO" id="GO:0070813">
    <property type="term" value="P:hydrogen sulfide metabolic process"/>
    <property type="evidence" value="ECO:0007669"/>
    <property type="project" value="TreeGrafter"/>
</dbReference>
<proteinExistence type="inferred from homology"/>
<comment type="subunit">
    <text evidence="12">Homodimer. Monomer. Interacts with TST. May interact with RELA.</text>
</comment>
<gene>
    <name evidence="17" type="ORF">QYM36_011055</name>
</gene>
<evidence type="ECO:0000256" key="14">
    <source>
        <dbReference type="ARBA" id="ARBA00067300"/>
    </source>
</evidence>
<dbReference type="InterPro" id="IPR051682">
    <property type="entry name" value="Mito_Persulfide_Diox"/>
</dbReference>
<dbReference type="GO" id="GO:0006749">
    <property type="term" value="P:glutathione metabolic process"/>
    <property type="evidence" value="ECO:0007669"/>
    <property type="project" value="InterPro"/>
</dbReference>
<keyword evidence="7" id="KW-0007">Acetylation</keyword>
<evidence type="ECO:0000313" key="17">
    <source>
        <dbReference type="EMBL" id="KAK2712238.1"/>
    </source>
</evidence>
<evidence type="ECO:0000256" key="7">
    <source>
        <dbReference type="ARBA" id="ARBA00022990"/>
    </source>
</evidence>
<name>A0AA88HJ33_ARTSF</name>
<evidence type="ECO:0000256" key="5">
    <source>
        <dbReference type="ARBA" id="ARBA00022946"/>
    </source>
</evidence>
<dbReference type="FunFam" id="3.60.15.10:FF:000013">
    <property type="entry name" value="Persulfide dioxygenase ETHE1, mitochondrial"/>
    <property type="match status" value="1"/>
</dbReference>
<comment type="caution">
    <text evidence="17">The sequence shown here is derived from an EMBL/GenBank/DDBJ whole genome shotgun (WGS) entry which is preliminary data.</text>
</comment>
<keyword evidence="8" id="KW-0560">Oxidoreductase</keyword>
<evidence type="ECO:0000259" key="16">
    <source>
        <dbReference type="SMART" id="SM00849"/>
    </source>
</evidence>
<reference evidence="17" key="1">
    <citation type="submission" date="2023-07" db="EMBL/GenBank/DDBJ databases">
        <title>Chromosome-level genome assembly of Artemia franciscana.</title>
        <authorList>
            <person name="Jo E."/>
        </authorList>
    </citation>
    <scope>NUCLEOTIDE SEQUENCE</scope>
    <source>
        <tissue evidence="17">Whole body</tissue>
    </source>
</reference>
<keyword evidence="18" id="KW-1185">Reference proteome</keyword>
<comment type="subcellular location">
    <subcellularLocation>
        <location evidence="2">Mitochondrion</location>
    </subcellularLocation>
</comment>
<feature type="domain" description="Metallo-beta-lactamase" evidence="16">
    <location>
        <begin position="62"/>
        <end position="223"/>
    </location>
</feature>
<dbReference type="GO" id="GO:0031123">
    <property type="term" value="P:RNA 3'-end processing"/>
    <property type="evidence" value="ECO:0007669"/>
    <property type="project" value="UniProtKB-ARBA"/>
</dbReference>
<accession>A0AA88HJ33</accession>
<dbReference type="SUPFAM" id="SSF56281">
    <property type="entry name" value="Metallo-hydrolase/oxidoreductase"/>
    <property type="match status" value="1"/>
</dbReference>
<keyword evidence="9" id="KW-0408">Iron</keyword>
<evidence type="ECO:0000256" key="2">
    <source>
        <dbReference type="ARBA" id="ARBA00004173"/>
    </source>
</evidence>
<evidence type="ECO:0000256" key="4">
    <source>
        <dbReference type="ARBA" id="ARBA00022723"/>
    </source>
</evidence>
<evidence type="ECO:0000313" key="18">
    <source>
        <dbReference type="Proteomes" id="UP001187531"/>
    </source>
</evidence>
<keyword evidence="10" id="KW-0496">Mitochondrion</keyword>
<keyword evidence="4" id="KW-0479">Metal-binding</keyword>
<dbReference type="InterPro" id="IPR044528">
    <property type="entry name" value="POD-like_MBL-fold"/>
</dbReference>
<comment type="similarity">
    <text evidence="3">Belongs to the metallo-beta-lactamase superfamily. Glyoxalase II family.</text>
</comment>
<comment type="catalytic activity">
    <reaction evidence="11">
        <text>S-sulfanylglutathione + O2 + H2O = sulfite + glutathione + 2 H(+)</text>
        <dbReference type="Rhea" id="RHEA:12981"/>
        <dbReference type="ChEBI" id="CHEBI:15377"/>
        <dbReference type="ChEBI" id="CHEBI:15378"/>
        <dbReference type="ChEBI" id="CHEBI:15379"/>
        <dbReference type="ChEBI" id="CHEBI:17359"/>
        <dbReference type="ChEBI" id="CHEBI:57925"/>
        <dbReference type="ChEBI" id="CHEBI:58905"/>
        <dbReference type="EC" id="1.13.11.18"/>
    </reaction>
</comment>
<dbReference type="Gene3D" id="3.60.15.10">
    <property type="entry name" value="Ribonuclease Z/Hydroxyacylglutathione hydrolase-like"/>
    <property type="match status" value="1"/>
</dbReference>
<evidence type="ECO:0000256" key="1">
    <source>
        <dbReference type="ARBA" id="ARBA00001954"/>
    </source>
</evidence>
<evidence type="ECO:0000256" key="13">
    <source>
        <dbReference type="ARBA" id="ARBA00066686"/>
    </source>
</evidence>
<keyword evidence="5" id="KW-0809">Transit peptide</keyword>
<dbReference type="GO" id="GO:0046872">
    <property type="term" value="F:metal ion binding"/>
    <property type="evidence" value="ECO:0007669"/>
    <property type="project" value="UniProtKB-KW"/>
</dbReference>